<dbReference type="PROSITE" id="PS51371">
    <property type="entry name" value="CBS"/>
    <property type="match status" value="2"/>
</dbReference>
<organism evidence="4 5">
    <name type="scientific">Halopenitus persicus</name>
    <dbReference type="NCBI Taxonomy" id="1048396"/>
    <lineage>
        <taxon>Archaea</taxon>
        <taxon>Methanobacteriati</taxon>
        <taxon>Methanobacteriota</taxon>
        <taxon>Stenosarchaea group</taxon>
        <taxon>Halobacteria</taxon>
        <taxon>Halobacteriales</taxon>
        <taxon>Haloferacaceae</taxon>
        <taxon>Halopenitus</taxon>
    </lineage>
</organism>
<keyword evidence="5" id="KW-1185">Reference proteome</keyword>
<protein>
    <submittedName>
        <fullName evidence="4">IMP dehydrogenase</fullName>
    </submittedName>
</protein>
<reference evidence="5" key="1">
    <citation type="submission" date="2016-10" db="EMBL/GenBank/DDBJ databases">
        <authorList>
            <person name="Varghese N."/>
            <person name="Submissions S."/>
        </authorList>
    </citation>
    <scope>NUCLEOTIDE SEQUENCE [LARGE SCALE GENOMIC DNA]</scope>
    <source>
        <strain evidence="5">DC30,IBRC 10041,KCTC 4046</strain>
    </source>
</reference>
<evidence type="ECO:0000313" key="5">
    <source>
        <dbReference type="Proteomes" id="UP000199079"/>
    </source>
</evidence>
<name>A0A1H3MQC6_9EURY</name>
<evidence type="ECO:0000256" key="1">
    <source>
        <dbReference type="ARBA" id="ARBA00023122"/>
    </source>
</evidence>
<dbReference type="AlphaFoldDB" id="A0A1H3MQC6"/>
<sequence>MASTTKTLVADVMTSPLETIAADASVREAAERMRDRNINALFVPGVDAGIVTTTDVVAAVAEESDLKTTTVADVMTAPVERITTAEELTEAAAMMTTFGIKHLPVIDDDGDYVGMVSTTDLTTQLA</sequence>
<dbReference type="InterPro" id="IPR046342">
    <property type="entry name" value="CBS_dom_sf"/>
</dbReference>
<proteinExistence type="predicted"/>
<keyword evidence="1 2" id="KW-0129">CBS domain</keyword>
<dbReference type="SMART" id="SM00116">
    <property type="entry name" value="CBS"/>
    <property type="match status" value="2"/>
</dbReference>
<dbReference type="PANTHER" id="PTHR43080">
    <property type="entry name" value="CBS DOMAIN-CONTAINING PROTEIN CBSX3, MITOCHONDRIAL"/>
    <property type="match status" value="1"/>
</dbReference>
<feature type="domain" description="CBS" evidence="3">
    <location>
        <begin position="13"/>
        <end position="66"/>
    </location>
</feature>
<evidence type="ECO:0000256" key="2">
    <source>
        <dbReference type="PROSITE-ProRule" id="PRU00703"/>
    </source>
</evidence>
<evidence type="ECO:0000313" key="4">
    <source>
        <dbReference type="EMBL" id="SDY78694.1"/>
    </source>
</evidence>
<dbReference type="SUPFAM" id="SSF54631">
    <property type="entry name" value="CBS-domain pair"/>
    <property type="match status" value="1"/>
</dbReference>
<dbReference type="EMBL" id="FNPC01000010">
    <property type="protein sequence ID" value="SDY78694.1"/>
    <property type="molecule type" value="Genomic_DNA"/>
</dbReference>
<dbReference type="InterPro" id="IPR051257">
    <property type="entry name" value="Diverse_CBS-Domain"/>
</dbReference>
<accession>A0A1H3MQC6</accession>
<gene>
    <name evidence="4" type="ORF">SAMN05216564_11037</name>
</gene>
<dbReference type="Pfam" id="PF00571">
    <property type="entry name" value="CBS"/>
    <property type="match status" value="2"/>
</dbReference>
<dbReference type="RefSeq" id="WP_092734403.1">
    <property type="nucleotide sequence ID" value="NZ_FNPC01000010.1"/>
</dbReference>
<feature type="domain" description="CBS" evidence="3">
    <location>
        <begin position="75"/>
        <end position="126"/>
    </location>
</feature>
<dbReference type="Gene3D" id="3.10.580.10">
    <property type="entry name" value="CBS-domain"/>
    <property type="match status" value="1"/>
</dbReference>
<dbReference type="PANTHER" id="PTHR43080:SF2">
    <property type="entry name" value="CBS DOMAIN-CONTAINING PROTEIN"/>
    <property type="match status" value="1"/>
</dbReference>
<dbReference type="Proteomes" id="UP000199079">
    <property type="component" value="Unassembled WGS sequence"/>
</dbReference>
<dbReference type="InterPro" id="IPR000644">
    <property type="entry name" value="CBS_dom"/>
</dbReference>
<dbReference type="OrthoDB" id="43333at2157"/>
<evidence type="ECO:0000259" key="3">
    <source>
        <dbReference type="PROSITE" id="PS51371"/>
    </source>
</evidence>